<dbReference type="GO" id="GO:0004061">
    <property type="term" value="F:arylformamidase activity"/>
    <property type="evidence" value="ECO:0007669"/>
    <property type="project" value="InterPro"/>
</dbReference>
<feature type="chain" id="PRO_5004579826" description="Cyclase" evidence="2">
    <location>
        <begin position="20"/>
        <end position="252"/>
    </location>
</feature>
<name>T1JNL8_STRMM</name>
<proteinExistence type="inferred from homology"/>
<dbReference type="SUPFAM" id="SSF102198">
    <property type="entry name" value="Putative cyclase"/>
    <property type="match status" value="1"/>
</dbReference>
<reference evidence="3" key="2">
    <citation type="submission" date="2015-02" db="UniProtKB">
        <authorList>
            <consortium name="EnsemblMetazoa"/>
        </authorList>
    </citation>
    <scope>IDENTIFICATION</scope>
</reference>
<dbReference type="InterPro" id="IPR037175">
    <property type="entry name" value="KFase_sf"/>
</dbReference>
<sequence>MKLIASCVVVCIVLIAVEGVLIDLSHNYNESTQYWPTATQKFELTIQARGFIGDGLWYSSNNFCSSEHSGTHLDAPYHFNEHGWTVEQIPLDHLFQIPAAVVDISERISQNIHPLDLTVEDLAAWELVYGRIPDKGIVIMHSGWIKNYHDSNSYYNSTTLTDMHSFNFPGIDPQAAMWLVNNRNIVAVGVDSASADGKGEAKSHQILLGKNVYILENLANVEQIPAKGAFIYALPMKIEGGSGAPCRVLAKC</sequence>
<reference evidence="4" key="1">
    <citation type="submission" date="2011-05" db="EMBL/GenBank/DDBJ databases">
        <authorList>
            <person name="Richards S.R."/>
            <person name="Qu J."/>
            <person name="Jiang H."/>
            <person name="Jhangiani S.N."/>
            <person name="Agravi P."/>
            <person name="Goodspeed R."/>
            <person name="Gross S."/>
            <person name="Mandapat C."/>
            <person name="Jackson L."/>
            <person name="Mathew T."/>
            <person name="Pu L."/>
            <person name="Thornton R."/>
            <person name="Saada N."/>
            <person name="Wilczek-Boney K.B."/>
            <person name="Lee S."/>
            <person name="Kovar C."/>
            <person name="Wu Y."/>
            <person name="Scherer S.E."/>
            <person name="Worley K.C."/>
            <person name="Muzny D.M."/>
            <person name="Gibbs R."/>
        </authorList>
    </citation>
    <scope>NUCLEOTIDE SEQUENCE</scope>
    <source>
        <strain evidence="4">Brora</strain>
    </source>
</reference>
<dbReference type="PANTHER" id="PTHR31118">
    <property type="entry name" value="CYCLASE-LIKE PROTEIN 2"/>
    <property type="match status" value="1"/>
</dbReference>
<evidence type="ECO:0000256" key="1">
    <source>
        <dbReference type="ARBA" id="ARBA00007865"/>
    </source>
</evidence>
<keyword evidence="2" id="KW-0732">Signal</keyword>
<dbReference type="InterPro" id="IPR007325">
    <property type="entry name" value="KFase/CYL"/>
</dbReference>
<dbReference type="STRING" id="126957.T1JNL8"/>
<dbReference type="PhylomeDB" id="T1JNL8"/>
<dbReference type="AlphaFoldDB" id="T1JNL8"/>
<dbReference type="HOGENOM" id="CLU_030671_2_0_1"/>
<dbReference type="OMA" id="IYWDDNG"/>
<dbReference type="EMBL" id="JH431617">
    <property type="status" value="NOT_ANNOTATED_CDS"/>
    <property type="molecule type" value="Genomic_DNA"/>
</dbReference>
<dbReference type="Pfam" id="PF04199">
    <property type="entry name" value="Cyclase"/>
    <property type="match status" value="1"/>
</dbReference>
<dbReference type="GO" id="GO:0019441">
    <property type="term" value="P:L-tryptophan catabolic process to kynurenine"/>
    <property type="evidence" value="ECO:0007669"/>
    <property type="project" value="InterPro"/>
</dbReference>
<evidence type="ECO:0008006" key="5">
    <source>
        <dbReference type="Google" id="ProtNLM"/>
    </source>
</evidence>
<keyword evidence="4" id="KW-1185">Reference proteome</keyword>
<organism evidence="3 4">
    <name type="scientific">Strigamia maritima</name>
    <name type="common">European centipede</name>
    <name type="synonym">Geophilus maritimus</name>
    <dbReference type="NCBI Taxonomy" id="126957"/>
    <lineage>
        <taxon>Eukaryota</taxon>
        <taxon>Metazoa</taxon>
        <taxon>Ecdysozoa</taxon>
        <taxon>Arthropoda</taxon>
        <taxon>Myriapoda</taxon>
        <taxon>Chilopoda</taxon>
        <taxon>Pleurostigmophora</taxon>
        <taxon>Geophilomorpha</taxon>
        <taxon>Linotaeniidae</taxon>
        <taxon>Strigamia</taxon>
    </lineage>
</organism>
<evidence type="ECO:0000313" key="4">
    <source>
        <dbReference type="Proteomes" id="UP000014500"/>
    </source>
</evidence>
<evidence type="ECO:0000313" key="3">
    <source>
        <dbReference type="EnsemblMetazoa" id="SMAR015447-PA"/>
    </source>
</evidence>
<dbReference type="Proteomes" id="UP000014500">
    <property type="component" value="Unassembled WGS sequence"/>
</dbReference>
<accession>T1JNL8</accession>
<feature type="signal peptide" evidence="2">
    <location>
        <begin position="1"/>
        <end position="19"/>
    </location>
</feature>
<comment type="similarity">
    <text evidence="1">Belongs to the Cyclase 1 superfamily.</text>
</comment>
<dbReference type="eggNOG" id="ENOG502S2TT">
    <property type="taxonomic scope" value="Eukaryota"/>
</dbReference>
<protein>
    <recommendedName>
        <fullName evidence="5">Cyclase</fullName>
    </recommendedName>
</protein>
<dbReference type="EnsemblMetazoa" id="SMAR015447-RA">
    <property type="protein sequence ID" value="SMAR015447-PA"/>
    <property type="gene ID" value="SMAR015447"/>
</dbReference>
<evidence type="ECO:0000256" key="2">
    <source>
        <dbReference type="SAM" id="SignalP"/>
    </source>
</evidence>
<dbReference type="Gene3D" id="3.50.30.50">
    <property type="entry name" value="Putative cyclase"/>
    <property type="match status" value="1"/>
</dbReference>
<dbReference type="PANTHER" id="PTHR31118:SF12">
    <property type="entry name" value="CYCLASE-LIKE PROTEIN 2"/>
    <property type="match status" value="1"/>
</dbReference>